<evidence type="ECO:0000313" key="5">
    <source>
        <dbReference type="Proteomes" id="UP000003167"/>
    </source>
</evidence>
<evidence type="ECO:0000256" key="2">
    <source>
        <dbReference type="PROSITE-ProRule" id="PRU00335"/>
    </source>
</evidence>
<dbReference type="HOGENOM" id="CLU_069356_30_0_10"/>
<gene>
    <name evidence="4" type="ORF">HMPREF9944_00229</name>
</gene>
<dbReference type="PRINTS" id="PR00455">
    <property type="entry name" value="HTHTETR"/>
</dbReference>
<dbReference type="GO" id="GO:0003677">
    <property type="term" value="F:DNA binding"/>
    <property type="evidence" value="ECO:0007669"/>
    <property type="project" value="UniProtKB-UniRule"/>
</dbReference>
<feature type="domain" description="HTH tetR-type" evidence="3">
    <location>
        <begin position="12"/>
        <end position="72"/>
    </location>
</feature>
<dbReference type="Proteomes" id="UP000003167">
    <property type="component" value="Unassembled WGS sequence"/>
</dbReference>
<feature type="DNA-binding region" description="H-T-H motif" evidence="2">
    <location>
        <begin position="35"/>
        <end position="54"/>
    </location>
</feature>
<dbReference type="EMBL" id="AGEK01000012">
    <property type="protein sequence ID" value="EHO74084.1"/>
    <property type="molecule type" value="Genomic_DNA"/>
</dbReference>
<name>H1HJ85_9BACT</name>
<dbReference type="OrthoDB" id="881297at2"/>
<keyword evidence="5" id="KW-1185">Reference proteome</keyword>
<comment type="caution">
    <text evidence="4">The sequence shown here is derived from an EMBL/GenBank/DDBJ whole genome shotgun (WGS) entry which is preliminary data.</text>
</comment>
<dbReference type="SUPFAM" id="SSF46689">
    <property type="entry name" value="Homeodomain-like"/>
    <property type="match status" value="1"/>
</dbReference>
<dbReference type="PANTHER" id="PTHR30328:SF54">
    <property type="entry name" value="HTH-TYPE TRANSCRIPTIONAL REPRESSOR SCO4008"/>
    <property type="match status" value="1"/>
</dbReference>
<dbReference type="Gene3D" id="1.10.357.10">
    <property type="entry name" value="Tetracycline Repressor, domain 2"/>
    <property type="match status" value="1"/>
</dbReference>
<organism evidence="4 5">
    <name type="scientific">Segatella maculosa OT 289</name>
    <dbReference type="NCBI Taxonomy" id="999422"/>
    <lineage>
        <taxon>Bacteria</taxon>
        <taxon>Pseudomonadati</taxon>
        <taxon>Bacteroidota</taxon>
        <taxon>Bacteroidia</taxon>
        <taxon>Bacteroidales</taxon>
        <taxon>Prevotellaceae</taxon>
        <taxon>Segatella</taxon>
    </lineage>
</organism>
<dbReference type="Pfam" id="PF00440">
    <property type="entry name" value="TetR_N"/>
    <property type="match status" value="1"/>
</dbReference>
<dbReference type="InterPro" id="IPR001647">
    <property type="entry name" value="HTH_TetR"/>
</dbReference>
<reference evidence="4 5" key="1">
    <citation type="submission" date="2011-12" db="EMBL/GenBank/DDBJ databases">
        <title>The Genome Sequence of Prevotella maculosa OT 289.</title>
        <authorList>
            <consortium name="The Broad Institute Genome Sequencing Platform"/>
            <person name="Earl A."/>
            <person name="Ward D."/>
            <person name="Feldgarden M."/>
            <person name="Gevers D."/>
            <person name="Izard J."/>
            <person name="Blanton J.M."/>
            <person name="Mathney J."/>
            <person name="Tanner A.C."/>
            <person name="Dewhirst F.E."/>
            <person name="Young S.K."/>
            <person name="Zeng Q."/>
            <person name="Gargeya S."/>
            <person name="Fitzgerald M."/>
            <person name="Haas B."/>
            <person name="Abouelleil A."/>
            <person name="Alvarado L."/>
            <person name="Arachchi H.M."/>
            <person name="Berlin A."/>
            <person name="Chapman S.B."/>
            <person name="Gearin G."/>
            <person name="Goldberg J."/>
            <person name="Griggs A."/>
            <person name="Gujja S."/>
            <person name="Hansen M."/>
            <person name="Heiman D."/>
            <person name="Howarth C."/>
            <person name="Larimer J."/>
            <person name="Lui A."/>
            <person name="MacDonald P.J.P."/>
            <person name="McCowen C."/>
            <person name="Montmayeur A."/>
            <person name="Murphy C."/>
            <person name="Neiman D."/>
            <person name="Pearson M."/>
            <person name="Priest M."/>
            <person name="Roberts A."/>
            <person name="Saif S."/>
            <person name="Shea T."/>
            <person name="Sisk P."/>
            <person name="Stolte C."/>
            <person name="Sykes S."/>
            <person name="Wortman J."/>
            <person name="Nusbaum C."/>
            <person name="Birren B."/>
        </authorList>
    </citation>
    <scope>NUCLEOTIDE SEQUENCE [LARGE SCALE GENOMIC DNA]</scope>
    <source>
        <strain evidence="4 5">OT 289</strain>
    </source>
</reference>
<accession>H1HJ85</accession>
<dbReference type="InterPro" id="IPR050109">
    <property type="entry name" value="HTH-type_TetR-like_transc_reg"/>
</dbReference>
<dbReference type="PATRIC" id="fig|999422.3.peg.220"/>
<evidence type="ECO:0000313" key="4">
    <source>
        <dbReference type="EMBL" id="EHO74084.1"/>
    </source>
</evidence>
<sequence length="210" mass="25261">MHRPNAPTEYREQLKERILKTAMQEFLTNGIKQVKMDDIARKLGISKRTLYEIYGNKEELLFEGIKDGEMNYERHLNEFQSKHAQSVMDILAEYYRLQVKMFQSTSPLFFFELRKYTRITSYLNTIHKERKEKGKLFFQCGVEEGVFRDDVDYDLIVQISEASMQYVMEHQLYRFYSMDHILYNIIFLFMRGFCTEKGLVMLDEKMKSIK</sequence>
<dbReference type="RefSeq" id="WP_008563838.1">
    <property type="nucleotide sequence ID" value="NZ_JH594500.1"/>
</dbReference>
<dbReference type="PANTHER" id="PTHR30328">
    <property type="entry name" value="TRANSCRIPTIONAL REPRESSOR"/>
    <property type="match status" value="1"/>
</dbReference>
<protein>
    <recommendedName>
        <fullName evidence="3">HTH tetR-type domain-containing protein</fullName>
    </recommendedName>
</protein>
<dbReference type="STRING" id="999422.HMPREF9944_00229"/>
<dbReference type="PROSITE" id="PS50977">
    <property type="entry name" value="HTH_TETR_2"/>
    <property type="match status" value="1"/>
</dbReference>
<evidence type="ECO:0000256" key="1">
    <source>
        <dbReference type="ARBA" id="ARBA00023125"/>
    </source>
</evidence>
<dbReference type="AlphaFoldDB" id="H1HJ85"/>
<evidence type="ECO:0000259" key="3">
    <source>
        <dbReference type="PROSITE" id="PS50977"/>
    </source>
</evidence>
<keyword evidence="1 2" id="KW-0238">DNA-binding</keyword>
<dbReference type="Gene3D" id="1.10.10.60">
    <property type="entry name" value="Homeodomain-like"/>
    <property type="match status" value="1"/>
</dbReference>
<proteinExistence type="predicted"/>
<dbReference type="InterPro" id="IPR009057">
    <property type="entry name" value="Homeodomain-like_sf"/>
</dbReference>